<dbReference type="Proteomes" id="UP001163821">
    <property type="component" value="Unassembled WGS sequence"/>
</dbReference>
<comment type="caution">
    <text evidence="1">The sequence shown here is derived from an EMBL/GenBank/DDBJ whole genome shotgun (WGS) entry which is preliminary data.</text>
</comment>
<evidence type="ECO:0008006" key="3">
    <source>
        <dbReference type="Google" id="ProtNLM"/>
    </source>
</evidence>
<accession>A0AA41YCN7</accession>
<dbReference type="EMBL" id="JAPAAF010000029">
    <property type="protein sequence ID" value="MCW0484118.1"/>
    <property type="molecule type" value="Genomic_DNA"/>
</dbReference>
<dbReference type="PANTHER" id="PTHR33604">
    <property type="entry name" value="OSJNBA0004B13.7 PROTEIN"/>
    <property type="match status" value="1"/>
</dbReference>
<dbReference type="Gene3D" id="3.90.550.10">
    <property type="entry name" value="Spore Coat Polysaccharide Biosynthesis Protein SpsA, Chain A"/>
    <property type="match status" value="1"/>
</dbReference>
<protein>
    <recommendedName>
        <fullName evidence="3">Glycosyltransferase 2-like domain-containing protein</fullName>
    </recommendedName>
</protein>
<gene>
    <name evidence="1" type="ORF">N2K84_15355</name>
</gene>
<organism evidence="1 2">
    <name type="scientific">Gaoshiqia sediminis</name>
    <dbReference type="NCBI Taxonomy" id="2986998"/>
    <lineage>
        <taxon>Bacteria</taxon>
        <taxon>Pseudomonadati</taxon>
        <taxon>Bacteroidota</taxon>
        <taxon>Bacteroidia</taxon>
        <taxon>Marinilabiliales</taxon>
        <taxon>Prolixibacteraceae</taxon>
        <taxon>Gaoshiqia</taxon>
    </lineage>
</organism>
<name>A0AA41YCN7_9BACT</name>
<sequence length="386" mass="44734">MKPAIVIATYNRPASLLRLLSSVENAIYNVQDVPLVISIDGGGTNNQETCRIAEDFDWSFGSKRIIKHDQNLGLRNHILSCGDLSEVYGAVIVLEDDIYVSPNFYKYACSAAEYYKNDEKIAQISLYSFNIHIHTLLPFVPLKSEYDTFFMQYGCSWGQCWTKSQWSDFRQWYNIGQEVSKSDKLPSNIVSWPESSWLKYFTKYLMVSDKVSVYPYWGYATNINDAGVHNRADQFTYQCQLATQSIDSNFAPYHNESIKYDAYFELNATYIKALNKDLAKFEFEVDLYGQKLLDGVKAEYFLSTFECSSPLLKFPMILKPLEQNILLNIQHNQNNIFLGKKEAFAVKDNRTRIWVYYTLPLSIGKAIKQLIQRIWKSLAYYAKRIM</sequence>
<evidence type="ECO:0000313" key="1">
    <source>
        <dbReference type="EMBL" id="MCW0484118.1"/>
    </source>
</evidence>
<proteinExistence type="predicted"/>
<dbReference type="RefSeq" id="WP_282592710.1">
    <property type="nucleotide sequence ID" value="NZ_JAPAAF010000029.1"/>
</dbReference>
<dbReference type="PANTHER" id="PTHR33604:SF3">
    <property type="entry name" value="OSJNBA0004B13.7 PROTEIN"/>
    <property type="match status" value="1"/>
</dbReference>
<reference evidence="1" key="1">
    <citation type="submission" date="2022-10" db="EMBL/GenBank/DDBJ databases">
        <title>Gaoshiqiia sediminis gen. nov., sp. nov., isolated from coastal sediment.</title>
        <authorList>
            <person name="Yu W.X."/>
            <person name="Mu D.S."/>
            <person name="Du J.Z."/>
            <person name="Liang Y.Q."/>
        </authorList>
    </citation>
    <scope>NUCLEOTIDE SEQUENCE</scope>
    <source>
        <strain evidence="1">A06</strain>
    </source>
</reference>
<dbReference type="AlphaFoldDB" id="A0AA41YCN7"/>
<dbReference type="SUPFAM" id="SSF53448">
    <property type="entry name" value="Nucleotide-diphospho-sugar transferases"/>
    <property type="match status" value="1"/>
</dbReference>
<evidence type="ECO:0000313" key="2">
    <source>
        <dbReference type="Proteomes" id="UP001163821"/>
    </source>
</evidence>
<dbReference type="InterPro" id="IPR029044">
    <property type="entry name" value="Nucleotide-diphossugar_trans"/>
</dbReference>
<keyword evidence="2" id="KW-1185">Reference proteome</keyword>